<organism evidence="4 5">
    <name type="scientific">Candidatus Ureaplasma intestinipullorum</name>
    <dbReference type="NCBI Taxonomy" id="2838770"/>
    <lineage>
        <taxon>Bacteria</taxon>
        <taxon>Bacillati</taxon>
        <taxon>Mycoplasmatota</taxon>
        <taxon>Mycoplasmoidales</taxon>
        <taxon>Mycoplasmoidaceae</taxon>
        <taxon>Ureaplasma</taxon>
    </lineage>
</organism>
<dbReference type="PANTHER" id="PTHR33449">
    <property type="entry name" value="NUCLEOID-ASSOCIATED PROTEIN YBAB"/>
    <property type="match status" value="1"/>
</dbReference>
<proteinExistence type="inferred from homology"/>
<keyword evidence="2" id="KW-0963">Cytoplasm</keyword>
<sequence length="99" mass="11220">MNIQKMIQEAQRAQQQLKKKLDEFDNKEFEYSSRDMITVKISGALEILDIKISDKIIDPEDPDTLQDLIIEAINLAIKETTKKKNEIANSIAPGLAGMM</sequence>
<dbReference type="GO" id="GO:0005829">
    <property type="term" value="C:cytosol"/>
    <property type="evidence" value="ECO:0007669"/>
    <property type="project" value="TreeGrafter"/>
</dbReference>
<dbReference type="AlphaFoldDB" id="A0A9E2NW18"/>
<comment type="subunit">
    <text evidence="2">Homodimer.</text>
</comment>
<comment type="function">
    <text evidence="2">Binds to DNA and alters its conformation. May be involved in regulation of gene expression, nucleoid organization and DNA protection.</text>
</comment>
<comment type="similarity">
    <text evidence="2">Belongs to the YbaB/EbfC family.</text>
</comment>
<dbReference type="EMBL" id="JAHLFM010000026">
    <property type="protein sequence ID" value="MBU3830855.1"/>
    <property type="molecule type" value="Genomic_DNA"/>
</dbReference>
<feature type="coiled-coil region" evidence="3">
    <location>
        <begin position="3"/>
        <end position="30"/>
    </location>
</feature>
<dbReference type="Pfam" id="PF02575">
    <property type="entry name" value="YbaB_DNA_bd"/>
    <property type="match status" value="1"/>
</dbReference>
<dbReference type="Gene3D" id="3.30.1310.10">
    <property type="entry name" value="Nucleoid-associated protein YbaB-like domain"/>
    <property type="match status" value="1"/>
</dbReference>
<dbReference type="InterPro" id="IPR036894">
    <property type="entry name" value="YbaB-like_sf"/>
</dbReference>
<protein>
    <recommendedName>
        <fullName evidence="2">Nucleoid-associated protein H9897_01745</fullName>
    </recommendedName>
</protein>
<evidence type="ECO:0000313" key="4">
    <source>
        <dbReference type="EMBL" id="MBU3830855.1"/>
    </source>
</evidence>
<accession>A0A9E2NW18</accession>
<dbReference type="Proteomes" id="UP000824247">
    <property type="component" value="Unassembled WGS sequence"/>
</dbReference>
<dbReference type="NCBIfam" id="TIGR00103">
    <property type="entry name" value="DNA_YbaB_EbfC"/>
    <property type="match status" value="1"/>
</dbReference>
<dbReference type="GO" id="GO:0003677">
    <property type="term" value="F:DNA binding"/>
    <property type="evidence" value="ECO:0007669"/>
    <property type="project" value="UniProtKB-UniRule"/>
</dbReference>
<comment type="subcellular location">
    <subcellularLocation>
        <location evidence="2">Cytoplasm</location>
        <location evidence="2">Nucleoid</location>
    </subcellularLocation>
</comment>
<name>A0A9E2NW18_9BACT</name>
<dbReference type="PIRSF" id="PIRSF004555">
    <property type="entry name" value="UCP004555"/>
    <property type="match status" value="1"/>
</dbReference>
<reference evidence="4" key="1">
    <citation type="journal article" date="2021" name="PeerJ">
        <title>Extensive microbial diversity within the chicken gut microbiome revealed by metagenomics and culture.</title>
        <authorList>
            <person name="Gilroy R."/>
            <person name="Ravi A."/>
            <person name="Getino M."/>
            <person name="Pursley I."/>
            <person name="Horton D.L."/>
            <person name="Alikhan N.F."/>
            <person name="Baker D."/>
            <person name="Gharbi K."/>
            <person name="Hall N."/>
            <person name="Watson M."/>
            <person name="Adriaenssens E.M."/>
            <person name="Foster-Nyarko E."/>
            <person name="Jarju S."/>
            <person name="Secka A."/>
            <person name="Antonio M."/>
            <person name="Oren A."/>
            <person name="Chaudhuri R.R."/>
            <person name="La Ragione R."/>
            <person name="Hildebrand F."/>
            <person name="Pallen M.J."/>
        </authorList>
    </citation>
    <scope>NUCLEOTIDE SEQUENCE</scope>
    <source>
        <strain evidence="4">A5-1222</strain>
    </source>
</reference>
<dbReference type="SUPFAM" id="SSF82607">
    <property type="entry name" value="YbaB-like"/>
    <property type="match status" value="1"/>
</dbReference>
<dbReference type="HAMAP" id="MF_00274">
    <property type="entry name" value="DNA_YbaB_EbfC"/>
    <property type="match status" value="1"/>
</dbReference>
<evidence type="ECO:0000313" key="5">
    <source>
        <dbReference type="Proteomes" id="UP000824247"/>
    </source>
</evidence>
<comment type="caution">
    <text evidence="4">The sequence shown here is derived from an EMBL/GenBank/DDBJ whole genome shotgun (WGS) entry which is preliminary data.</text>
</comment>
<evidence type="ECO:0000256" key="1">
    <source>
        <dbReference type="ARBA" id="ARBA00023125"/>
    </source>
</evidence>
<dbReference type="InterPro" id="IPR004401">
    <property type="entry name" value="YbaB/EbfC"/>
</dbReference>
<reference evidence="4" key="2">
    <citation type="submission" date="2021-04" db="EMBL/GenBank/DDBJ databases">
        <authorList>
            <person name="Gilroy R."/>
        </authorList>
    </citation>
    <scope>NUCLEOTIDE SEQUENCE</scope>
    <source>
        <strain evidence="4">A5-1222</strain>
    </source>
</reference>
<dbReference type="PANTHER" id="PTHR33449:SF1">
    <property type="entry name" value="NUCLEOID-ASSOCIATED PROTEIN YBAB"/>
    <property type="match status" value="1"/>
</dbReference>
<keyword evidence="1 2" id="KW-0238">DNA-binding</keyword>
<keyword evidence="3" id="KW-0175">Coiled coil</keyword>
<dbReference type="GO" id="GO:0043590">
    <property type="term" value="C:bacterial nucleoid"/>
    <property type="evidence" value="ECO:0007669"/>
    <property type="project" value="UniProtKB-UniRule"/>
</dbReference>
<evidence type="ECO:0000256" key="3">
    <source>
        <dbReference type="SAM" id="Coils"/>
    </source>
</evidence>
<evidence type="ECO:0000256" key="2">
    <source>
        <dbReference type="HAMAP-Rule" id="MF_00274"/>
    </source>
</evidence>
<gene>
    <name evidence="4" type="ORF">H9897_01745</name>
</gene>